<name>H2AN15_KAZAF</name>
<dbReference type="InParanoid" id="H2AN15"/>
<accession>H2AN15</accession>
<reference evidence="1 2" key="1">
    <citation type="journal article" date="2011" name="Proc. Natl. Acad. Sci. U.S.A.">
        <title>Evolutionary erosion of yeast sex chromosomes by mating-type switching accidents.</title>
        <authorList>
            <person name="Gordon J.L."/>
            <person name="Armisen D."/>
            <person name="Proux-Wera E."/>
            <person name="Oheigeartaigh S.S."/>
            <person name="Byrne K.P."/>
            <person name="Wolfe K.H."/>
        </authorList>
    </citation>
    <scope>NUCLEOTIDE SEQUENCE [LARGE SCALE GENOMIC DNA]</scope>
    <source>
        <strain evidence="2">ATCC 22294 / BCRC 22015 / CBS 2517 / CECT 1963 / NBRC 1671 / NRRL Y-8276</strain>
    </source>
</reference>
<dbReference type="KEGG" id="kaf:KAFR_0A03300"/>
<evidence type="ECO:0000313" key="2">
    <source>
        <dbReference type="Proteomes" id="UP000005220"/>
    </source>
</evidence>
<dbReference type="GO" id="GO:0005811">
    <property type="term" value="C:lipid droplet"/>
    <property type="evidence" value="ECO:0007669"/>
    <property type="project" value="EnsemblFungi"/>
</dbReference>
<dbReference type="GO" id="GO:0044877">
    <property type="term" value="F:protein-containing complex binding"/>
    <property type="evidence" value="ECO:0007669"/>
    <property type="project" value="EnsemblFungi"/>
</dbReference>
<protein>
    <submittedName>
        <fullName evidence="1">Uncharacterized protein</fullName>
    </submittedName>
</protein>
<dbReference type="OrthoDB" id="4065633at2759"/>
<dbReference type="RefSeq" id="XP_003954900.1">
    <property type="nucleotide sequence ID" value="XM_003954851.1"/>
</dbReference>
<dbReference type="AlphaFoldDB" id="H2AN15"/>
<dbReference type="FunCoup" id="H2AN15">
    <property type="interactions" value="213"/>
</dbReference>
<dbReference type="Pfam" id="PF17316">
    <property type="entry name" value="Perilipin_2"/>
    <property type="match status" value="1"/>
</dbReference>
<sequence>MSAVENTNKKSNDKIKSVTLNHLQNYSSVQKVMSIAQSFPVVIGFIQWAMESEINLVNRILDSKMTPALLKYMYARFITLFQKVDNLFEFLVLREGVDSIIKDFQNHNNRMGFWVFWFYIDYMANVFNTLLIEFVIKPFKSVSGNQSKDKITSSENLPNVKELTVTTRNISNDIQGKAMEKYEILFKPTTDKLNNEFFEPAMKTYHDNLNKSQNIPKALYTTGIDIGNLTLEKLNSMKNNNESITKTNQEN</sequence>
<dbReference type="GeneID" id="13886064"/>
<dbReference type="STRING" id="1071382.H2AN15"/>
<organism evidence="1 2">
    <name type="scientific">Kazachstania africana (strain ATCC 22294 / BCRC 22015 / CBS 2517 / CECT 1963 / NBRC 1671 / NRRL Y-8276)</name>
    <name type="common">Yeast</name>
    <name type="synonym">Kluyveromyces africanus</name>
    <dbReference type="NCBI Taxonomy" id="1071382"/>
    <lineage>
        <taxon>Eukaryota</taxon>
        <taxon>Fungi</taxon>
        <taxon>Dikarya</taxon>
        <taxon>Ascomycota</taxon>
        <taxon>Saccharomycotina</taxon>
        <taxon>Saccharomycetes</taxon>
        <taxon>Saccharomycetales</taxon>
        <taxon>Saccharomycetaceae</taxon>
        <taxon>Kazachstania</taxon>
    </lineage>
</organism>
<keyword evidence="2" id="KW-1185">Reference proteome</keyword>
<dbReference type="eggNOG" id="ENOG502RZ27">
    <property type="taxonomic scope" value="Eukaryota"/>
</dbReference>
<dbReference type="HOGENOM" id="CLU_062295_0_0_1"/>
<dbReference type="GO" id="GO:0009060">
    <property type="term" value="P:aerobic respiration"/>
    <property type="evidence" value="ECO:0007669"/>
    <property type="project" value="EnsemblFungi"/>
</dbReference>
<dbReference type="GO" id="GO:0034389">
    <property type="term" value="P:lipid droplet organization"/>
    <property type="evidence" value="ECO:0007669"/>
    <property type="project" value="EnsemblFungi"/>
</dbReference>
<gene>
    <name evidence="1" type="primary">KAFR0A03300</name>
    <name evidence="1" type="ORF">KAFR_0A03300</name>
</gene>
<proteinExistence type="predicted"/>
<evidence type="ECO:0000313" key="1">
    <source>
        <dbReference type="EMBL" id="CCF55765.1"/>
    </source>
</evidence>
<dbReference type="Proteomes" id="UP000005220">
    <property type="component" value="Chromosome 1"/>
</dbReference>
<dbReference type="EMBL" id="HE650821">
    <property type="protein sequence ID" value="CCF55765.1"/>
    <property type="molecule type" value="Genomic_DNA"/>
</dbReference>